<organism evidence="2 3">
    <name type="scientific">Rhizophagus irregularis</name>
    <dbReference type="NCBI Taxonomy" id="588596"/>
    <lineage>
        <taxon>Eukaryota</taxon>
        <taxon>Fungi</taxon>
        <taxon>Fungi incertae sedis</taxon>
        <taxon>Mucoromycota</taxon>
        <taxon>Glomeromycotina</taxon>
        <taxon>Glomeromycetes</taxon>
        <taxon>Glomerales</taxon>
        <taxon>Glomeraceae</taxon>
        <taxon>Rhizophagus</taxon>
    </lineage>
</organism>
<sequence length="96" mass="11116">MKAFANSNLKCFRLPFTLFGDFWTIFLIDYFSSLVLRTWLFGILALPRFQLLICESLTEDGIYRSWLLICESLTEDGTYGFRLLICESLTEDGTHG</sequence>
<accession>A0A2N1M6Z7</accession>
<evidence type="ECO:0000313" key="3">
    <source>
        <dbReference type="Proteomes" id="UP000233469"/>
    </source>
</evidence>
<dbReference type="EMBL" id="LLXL01004415">
    <property type="protein sequence ID" value="PKK57415.1"/>
    <property type="molecule type" value="Genomic_DNA"/>
</dbReference>
<feature type="transmembrane region" description="Helical" evidence="1">
    <location>
        <begin position="22"/>
        <end position="46"/>
    </location>
</feature>
<comment type="caution">
    <text evidence="2">The sequence shown here is derived from an EMBL/GenBank/DDBJ whole genome shotgun (WGS) entry which is preliminary data.</text>
</comment>
<keyword evidence="1" id="KW-1133">Transmembrane helix</keyword>
<protein>
    <submittedName>
        <fullName evidence="2">Uncharacterized protein</fullName>
    </submittedName>
</protein>
<keyword evidence="1" id="KW-0812">Transmembrane</keyword>
<reference evidence="2 3" key="2">
    <citation type="submission" date="2017-10" db="EMBL/GenBank/DDBJ databases">
        <title>Extensive intraspecific genome diversity in a model arbuscular mycorrhizal fungus.</title>
        <authorList>
            <person name="Chen E.C.H."/>
            <person name="Morin E."/>
            <person name="Baudet D."/>
            <person name="Noel J."/>
            <person name="Ndikumana S."/>
            <person name="Charron P."/>
            <person name="St-Onge C."/>
            <person name="Giorgi J."/>
            <person name="Grigoriev I.V."/>
            <person name="Roux C."/>
            <person name="Martin F.M."/>
            <person name="Corradi N."/>
        </authorList>
    </citation>
    <scope>NUCLEOTIDE SEQUENCE [LARGE SCALE GENOMIC DNA]</scope>
    <source>
        <strain evidence="2 3">C2</strain>
    </source>
</reference>
<gene>
    <name evidence="2" type="ORF">RhiirC2_798073</name>
</gene>
<reference evidence="2 3" key="1">
    <citation type="submission" date="2016-04" db="EMBL/GenBank/DDBJ databases">
        <title>Genome analyses suggest a sexual origin of heterokaryosis in a supposedly ancient asexual fungus.</title>
        <authorList>
            <person name="Ropars J."/>
            <person name="Sedzielewska K."/>
            <person name="Noel J."/>
            <person name="Charron P."/>
            <person name="Farinelli L."/>
            <person name="Marton T."/>
            <person name="Kruger M."/>
            <person name="Pelin A."/>
            <person name="Brachmann A."/>
            <person name="Corradi N."/>
        </authorList>
    </citation>
    <scope>NUCLEOTIDE SEQUENCE [LARGE SCALE GENOMIC DNA]</scope>
    <source>
        <strain evidence="2 3">C2</strain>
    </source>
</reference>
<evidence type="ECO:0000313" key="2">
    <source>
        <dbReference type="EMBL" id="PKK57415.1"/>
    </source>
</evidence>
<dbReference type="AlphaFoldDB" id="A0A2N1M6Z7"/>
<keyword evidence="1" id="KW-0472">Membrane</keyword>
<dbReference type="Proteomes" id="UP000233469">
    <property type="component" value="Unassembled WGS sequence"/>
</dbReference>
<dbReference type="VEuPathDB" id="FungiDB:FUN_022215"/>
<name>A0A2N1M6Z7_9GLOM</name>
<proteinExistence type="predicted"/>
<evidence type="ECO:0000256" key="1">
    <source>
        <dbReference type="SAM" id="Phobius"/>
    </source>
</evidence>